<feature type="domain" description="FAR1" evidence="1">
    <location>
        <begin position="16"/>
        <end position="102"/>
    </location>
</feature>
<evidence type="ECO:0000313" key="2">
    <source>
        <dbReference type="EMBL" id="KAH8496375.1"/>
    </source>
</evidence>
<gene>
    <name evidence="2" type="ORF">H0E87_019215</name>
</gene>
<organism evidence="2 3">
    <name type="scientific">Populus deltoides</name>
    <name type="common">Eastern poplar</name>
    <name type="synonym">Eastern cottonwood</name>
    <dbReference type="NCBI Taxonomy" id="3696"/>
    <lineage>
        <taxon>Eukaryota</taxon>
        <taxon>Viridiplantae</taxon>
        <taxon>Streptophyta</taxon>
        <taxon>Embryophyta</taxon>
        <taxon>Tracheophyta</taxon>
        <taxon>Spermatophyta</taxon>
        <taxon>Magnoliopsida</taxon>
        <taxon>eudicotyledons</taxon>
        <taxon>Gunneridae</taxon>
        <taxon>Pentapetalae</taxon>
        <taxon>rosids</taxon>
        <taxon>fabids</taxon>
        <taxon>Malpighiales</taxon>
        <taxon>Salicaceae</taxon>
        <taxon>Saliceae</taxon>
        <taxon>Populus</taxon>
    </lineage>
</organism>
<protein>
    <recommendedName>
        <fullName evidence="1">FAR1 domain-containing protein</fullName>
    </recommendedName>
</protein>
<comment type="caution">
    <text evidence="2">The sequence shown here is derived from an EMBL/GenBank/DDBJ whole genome shotgun (WGS) entry which is preliminary data.</text>
</comment>
<evidence type="ECO:0000313" key="3">
    <source>
        <dbReference type="Proteomes" id="UP000807159"/>
    </source>
</evidence>
<evidence type="ECO:0000259" key="1">
    <source>
        <dbReference type="Pfam" id="PF03101"/>
    </source>
</evidence>
<dbReference type="InterPro" id="IPR004330">
    <property type="entry name" value="FAR1_DNA_bnd_dom"/>
</dbReference>
<reference evidence="2" key="1">
    <citation type="journal article" date="2021" name="J. Hered.">
        <title>Genome Assembly of Salicaceae Populus deltoides (Eastern Cottonwood) I-69 Based on Nanopore Sequencing and Hi-C Technologies.</title>
        <authorList>
            <person name="Bai S."/>
            <person name="Wu H."/>
            <person name="Zhang J."/>
            <person name="Pan Z."/>
            <person name="Zhao W."/>
            <person name="Li Z."/>
            <person name="Tong C."/>
        </authorList>
    </citation>
    <scope>NUCLEOTIDE SEQUENCE</scope>
    <source>
        <tissue evidence="2">Leaf</tissue>
    </source>
</reference>
<sequence>MTWAPWKKQLKTRYCFAEQCGFSIRCHRTHGKDGVCRGVTRRYVTCYRGGYPQMKLSEDEKESLFITLRLLSVHAHIVKRADFDVPEWHVTGFSNVHNHEMLKLNEAHLLPAYCTIFFR</sequence>
<accession>A0A8T2XRZ0</accession>
<keyword evidence="3" id="KW-1185">Reference proteome</keyword>
<dbReference type="Pfam" id="PF03101">
    <property type="entry name" value="FAR1"/>
    <property type="match status" value="1"/>
</dbReference>
<dbReference type="EMBL" id="JACEGQ020000010">
    <property type="protein sequence ID" value="KAH8496375.1"/>
    <property type="molecule type" value="Genomic_DNA"/>
</dbReference>
<dbReference type="AlphaFoldDB" id="A0A8T2XRZ0"/>
<name>A0A8T2XRZ0_POPDE</name>
<proteinExistence type="predicted"/>
<dbReference type="Proteomes" id="UP000807159">
    <property type="component" value="Chromosome 10"/>
</dbReference>